<feature type="transmembrane region" description="Helical" evidence="1">
    <location>
        <begin position="930"/>
        <end position="956"/>
    </location>
</feature>
<protein>
    <submittedName>
        <fullName evidence="2">Multidrug efflux pump subunit AcrB</fullName>
    </submittedName>
</protein>
<dbReference type="Gene3D" id="3.30.2090.10">
    <property type="entry name" value="Multidrug efflux transporter AcrB TolC docking domain, DN and DC subdomains"/>
    <property type="match status" value="2"/>
</dbReference>
<feature type="transmembrane region" description="Helical" evidence="1">
    <location>
        <begin position="362"/>
        <end position="382"/>
    </location>
</feature>
<dbReference type="PANTHER" id="PTHR32063:SF33">
    <property type="entry name" value="RND SUPERFAMILY EFFLUX PUMP PERMEASE COMPONENT"/>
    <property type="match status" value="1"/>
</dbReference>
<proteinExistence type="predicted"/>
<feature type="transmembrane region" description="Helical" evidence="1">
    <location>
        <begin position="389"/>
        <end position="409"/>
    </location>
</feature>
<feature type="transmembrane region" description="Helical" evidence="1">
    <location>
        <begin position="462"/>
        <end position="485"/>
    </location>
</feature>
<feature type="transmembrane region" description="Helical" evidence="1">
    <location>
        <begin position="20"/>
        <end position="39"/>
    </location>
</feature>
<sequence length="1148" mass="124138">METNVPDPRHRGLLSYFTRHGTAANLLLVVLIVAGLAAFPRMRAQYFPDVVLDTVTVNVNWDGAGAEDIDRAIVDTLEPALLAVYGVSASSSTAREGNASIRLEFEPGYDMGRASEDVQQAVDSITTFPEDADDPRVIRDEWRDRVSDVVIAGPVGVDLLGRFTDEFIARLYAEGVTRTTIRGLAAPQVIVEVPTLALVRNNVTMADIAEAIAGEVDASPAGDVAGANARVRTGTEKRSADEIAGIALRSNRDGSRLTIGDVATIRVEGVDRNRTYFVGPNPAISVRVDRSTQGDALEIQATVERVAAEMLEGLPEGVTIDLIRTRSESISSRLNVLLENAAMGLVLVVGLLFLFLNARTALWVAAGIPVAMLTAIALMWAAGLTLNMISLFALLITLGIIVDDAIVVGEHADFRVRRLGEHPVNASENAARRMVAPVFSATITTVIAFAGLTAIEGRFGDLIADIPFTVIVVLIASLVECFLILPSHLAHSLHASAKADAWYDWPSRMVNRGFGWFRHTLFRPFVALVLRFRYPVIAGLIVLLSSQVVLLVRGDVQWRFFSAPEEGSVSGNFAMAPGATRADSLEQMRAFQAAVDELGAEYAETYGTNPVTYALAEIGGNTGRGLSGTDGKDPDQLGSIAVELIDPDLRPYSSFQFVSDLQDRVERHPLVETISFRGWRSGPGGDALDVQFFGASADTLKAAAERLKREVSRFGEVSAVEDDLAYDKEELILDLTPQGAALGFTIDELGRVLRNRLNGIEAATYPMGVRSAEIRVELPESELTADFMSRTQLRTPSGAYVPLADIVEVSRRDGFSTIRRENGIRVVSVTGDIAEDDPARAQQIVETLRTDILPRIEEEMGVSYRLSGLAEQEQDFLNDAMVGFGFCLMGIYITLAWVFSSWTRPLLIMAVIPFGLIGTIYGHASWGMPLSMFTVVGLIGMSGIIINDSIVLVTTVDEYSRDRGLFPAIVDATSDRLRPVLLTTMTTVIGLAPLLYEPSRQAQFLKPTVITMVYGLGFGVVLVLLIVPSLLAIQQDVIRQWDALRRALRHRGRARAISWLTICAALLVAGVFAMTMGHVALTGEIWPPLAAALGLPELRPIVVLGLFAASAFAILMAVFVVGALGLLLTRTRGARTDGGFGQENEPAA</sequence>
<feature type="transmembrane region" description="Helical" evidence="1">
    <location>
        <begin position="977"/>
        <end position="996"/>
    </location>
</feature>
<evidence type="ECO:0000313" key="3">
    <source>
        <dbReference type="Proteomes" id="UP000198426"/>
    </source>
</evidence>
<dbReference type="Gene3D" id="1.20.1640.10">
    <property type="entry name" value="Multidrug efflux transporter AcrB transmembrane domain"/>
    <property type="match status" value="2"/>
</dbReference>
<dbReference type="SUPFAM" id="SSF82693">
    <property type="entry name" value="Multidrug efflux transporter AcrB pore domain, PN1, PN2, PC1 and PC2 subdomains"/>
    <property type="match status" value="1"/>
</dbReference>
<dbReference type="Gene3D" id="3.30.70.1440">
    <property type="entry name" value="Multidrug efflux transporter AcrB pore domain"/>
    <property type="match status" value="1"/>
</dbReference>
<accession>A0A239C743</accession>
<dbReference type="InterPro" id="IPR027463">
    <property type="entry name" value="AcrB_DN_DC_subdom"/>
</dbReference>
<dbReference type="Pfam" id="PF00873">
    <property type="entry name" value="ACR_tran"/>
    <property type="match status" value="1"/>
</dbReference>
<feature type="transmembrane region" description="Helical" evidence="1">
    <location>
        <begin position="1101"/>
        <end position="1128"/>
    </location>
</feature>
<keyword evidence="1" id="KW-1133">Transmembrane helix</keyword>
<dbReference type="Gene3D" id="3.30.70.1320">
    <property type="entry name" value="Multidrug efflux transporter AcrB pore domain like"/>
    <property type="match status" value="1"/>
</dbReference>
<dbReference type="PANTHER" id="PTHR32063">
    <property type="match status" value="1"/>
</dbReference>
<keyword evidence="1" id="KW-0812">Transmembrane</keyword>
<keyword evidence="3" id="KW-1185">Reference proteome</keyword>
<dbReference type="RefSeq" id="WP_089230594.1">
    <property type="nucleotide sequence ID" value="NZ_FZOY01000001.1"/>
</dbReference>
<keyword evidence="1" id="KW-0472">Membrane</keyword>
<dbReference type="Proteomes" id="UP000198426">
    <property type="component" value="Unassembled WGS sequence"/>
</dbReference>
<feature type="transmembrane region" description="Helical" evidence="1">
    <location>
        <begin position="434"/>
        <end position="455"/>
    </location>
</feature>
<gene>
    <name evidence="2" type="ORF">SAMN05421757_10193</name>
</gene>
<reference evidence="2 3" key="1">
    <citation type="submission" date="2017-06" db="EMBL/GenBank/DDBJ databases">
        <authorList>
            <person name="Kim H.J."/>
            <person name="Triplett B.A."/>
        </authorList>
    </citation>
    <scope>NUCLEOTIDE SEQUENCE [LARGE SCALE GENOMIC DNA]</scope>
    <source>
        <strain evidence="2 3">DSM 29339</strain>
    </source>
</reference>
<dbReference type="GO" id="GO:0005886">
    <property type="term" value="C:plasma membrane"/>
    <property type="evidence" value="ECO:0007669"/>
    <property type="project" value="TreeGrafter"/>
</dbReference>
<feature type="transmembrane region" description="Helical" evidence="1">
    <location>
        <begin position="1008"/>
        <end position="1033"/>
    </location>
</feature>
<evidence type="ECO:0000313" key="2">
    <source>
        <dbReference type="EMBL" id="SNS15193.1"/>
    </source>
</evidence>
<dbReference type="Gene3D" id="3.30.70.1430">
    <property type="entry name" value="Multidrug efflux transporter AcrB pore domain"/>
    <property type="match status" value="2"/>
</dbReference>
<feature type="transmembrane region" description="Helical" evidence="1">
    <location>
        <begin position="334"/>
        <end position="356"/>
    </location>
</feature>
<feature type="transmembrane region" description="Helical" evidence="1">
    <location>
        <begin position="1054"/>
        <end position="1081"/>
    </location>
</feature>
<dbReference type="EMBL" id="FZOY01000001">
    <property type="protein sequence ID" value="SNS15193.1"/>
    <property type="molecule type" value="Genomic_DNA"/>
</dbReference>
<dbReference type="GO" id="GO:0042910">
    <property type="term" value="F:xenobiotic transmembrane transporter activity"/>
    <property type="evidence" value="ECO:0007669"/>
    <property type="project" value="TreeGrafter"/>
</dbReference>
<dbReference type="PRINTS" id="PR00702">
    <property type="entry name" value="ACRIFLAVINRP"/>
</dbReference>
<dbReference type="AlphaFoldDB" id="A0A239C743"/>
<organism evidence="2 3">
    <name type="scientific">Tropicimonas sediminicola</name>
    <dbReference type="NCBI Taxonomy" id="1031541"/>
    <lineage>
        <taxon>Bacteria</taxon>
        <taxon>Pseudomonadati</taxon>
        <taxon>Pseudomonadota</taxon>
        <taxon>Alphaproteobacteria</taxon>
        <taxon>Rhodobacterales</taxon>
        <taxon>Roseobacteraceae</taxon>
        <taxon>Tropicimonas</taxon>
    </lineage>
</organism>
<dbReference type="SUPFAM" id="SSF82714">
    <property type="entry name" value="Multidrug efflux transporter AcrB TolC docking domain, DN and DC subdomains"/>
    <property type="match status" value="2"/>
</dbReference>
<name>A0A239C743_9RHOB</name>
<dbReference type="InterPro" id="IPR001036">
    <property type="entry name" value="Acrflvin-R"/>
</dbReference>
<dbReference type="OrthoDB" id="174266at2"/>
<feature type="transmembrane region" description="Helical" evidence="1">
    <location>
        <begin position="880"/>
        <end position="899"/>
    </location>
</feature>
<dbReference type="SUPFAM" id="SSF82866">
    <property type="entry name" value="Multidrug efflux transporter AcrB transmembrane domain"/>
    <property type="match status" value="2"/>
</dbReference>
<feature type="transmembrane region" description="Helical" evidence="1">
    <location>
        <begin position="906"/>
        <end position="924"/>
    </location>
</feature>
<evidence type="ECO:0000256" key="1">
    <source>
        <dbReference type="SAM" id="Phobius"/>
    </source>
</evidence>